<evidence type="ECO:0000256" key="5">
    <source>
        <dbReference type="ARBA" id="ARBA00022801"/>
    </source>
</evidence>
<evidence type="ECO:0000256" key="7">
    <source>
        <dbReference type="PROSITE-ProRule" id="PRU01393"/>
    </source>
</evidence>
<keyword evidence="6 7" id="KW-0788">Thiol protease</keyword>
<reference evidence="11" key="1">
    <citation type="journal article" date="2015" name="PLoS Genet.">
        <title>Genome Sequence and Transcriptome Analyses of Chrysochromulina tobin: Metabolic Tools for Enhanced Algal Fitness in the Prominent Order Prymnesiales (Haptophyceae).</title>
        <authorList>
            <person name="Hovde B.T."/>
            <person name="Deodato C.R."/>
            <person name="Hunsperger H.M."/>
            <person name="Ryken S.A."/>
            <person name="Yost W."/>
            <person name="Jha R.K."/>
            <person name="Patterson J."/>
            <person name="Monnat R.J. Jr."/>
            <person name="Barlow S.B."/>
            <person name="Starkenburg S.R."/>
            <person name="Cattolico R.A."/>
        </authorList>
    </citation>
    <scope>NUCLEOTIDE SEQUENCE</scope>
    <source>
        <strain evidence="11">CCMP291</strain>
    </source>
</reference>
<keyword evidence="4 7" id="KW-0833">Ubl conjugation pathway</keyword>
<protein>
    <recommendedName>
        <fullName evidence="8">Ubiquitin carboxyl-terminal hydrolase</fullName>
        <ecNumber evidence="8">3.4.19.12</ecNumber>
    </recommendedName>
</protein>
<dbReference type="SUPFAM" id="SSF54001">
    <property type="entry name" value="Cysteine proteinases"/>
    <property type="match status" value="1"/>
</dbReference>
<comment type="caution">
    <text evidence="10">The sequence shown here is derived from an EMBL/GenBank/DDBJ whole genome shotgun (WGS) entry which is preliminary data.</text>
</comment>
<gene>
    <name evidence="10" type="ORF">Ctob_006914</name>
</gene>
<evidence type="ECO:0000256" key="8">
    <source>
        <dbReference type="RuleBase" id="RU361215"/>
    </source>
</evidence>
<keyword evidence="3 7" id="KW-0645">Protease</keyword>
<evidence type="ECO:0000256" key="1">
    <source>
        <dbReference type="ARBA" id="ARBA00000707"/>
    </source>
</evidence>
<dbReference type="Proteomes" id="UP000037460">
    <property type="component" value="Unassembled WGS sequence"/>
</dbReference>
<proteinExistence type="inferred from homology"/>
<dbReference type="InterPro" id="IPR001578">
    <property type="entry name" value="Peptidase_C12_UCH"/>
</dbReference>
<evidence type="ECO:0000256" key="3">
    <source>
        <dbReference type="ARBA" id="ARBA00022670"/>
    </source>
</evidence>
<name>A0A0M0JSR7_9EUKA</name>
<sequence>MQHLSLKDSQHWVGLESNPEVMTEYAHKLGVDKSWAFSDVVGLDEDSLKLVPEPCLGLIFLYPFSQLEAHKRKRGRVRGRPTDGVWFMSQTIGNACGAVALMHTLTNCMDQVSSSSSSKLAGFANDAKGASAFERGKLFGRAMGELHDAVAAHGQTDAPKPNADLDFHFISLVAVDGILYELDGNNDGPIECGAVQRGPGGFIRAAVEHVKEEYIAP</sequence>
<dbReference type="GO" id="GO:0004843">
    <property type="term" value="F:cysteine-type deubiquitinase activity"/>
    <property type="evidence" value="ECO:0007669"/>
    <property type="project" value="UniProtKB-UniRule"/>
</dbReference>
<accession>A0A0M0JSR7</accession>
<dbReference type="InterPro" id="IPR036959">
    <property type="entry name" value="Peptidase_C12_UCH_sf"/>
</dbReference>
<feature type="active site" description="Proton donor" evidence="7">
    <location>
        <position position="168"/>
    </location>
</feature>
<dbReference type="PRINTS" id="PR00707">
    <property type="entry name" value="UBCTHYDRLASE"/>
</dbReference>
<evidence type="ECO:0000256" key="6">
    <source>
        <dbReference type="ARBA" id="ARBA00022807"/>
    </source>
</evidence>
<evidence type="ECO:0000256" key="2">
    <source>
        <dbReference type="ARBA" id="ARBA00009326"/>
    </source>
</evidence>
<evidence type="ECO:0000313" key="10">
    <source>
        <dbReference type="EMBL" id="KOO29691.1"/>
    </source>
</evidence>
<evidence type="ECO:0000313" key="11">
    <source>
        <dbReference type="Proteomes" id="UP000037460"/>
    </source>
</evidence>
<dbReference type="GO" id="GO:0016579">
    <property type="term" value="P:protein deubiquitination"/>
    <property type="evidence" value="ECO:0007669"/>
    <property type="project" value="TreeGrafter"/>
</dbReference>
<feature type="site" description="Important for enzyme activity" evidence="7">
    <location>
        <position position="183"/>
    </location>
</feature>
<dbReference type="EMBL" id="JWZX01002379">
    <property type="protein sequence ID" value="KOO29691.1"/>
    <property type="molecule type" value="Genomic_DNA"/>
</dbReference>
<feature type="active site" description="Nucleophile" evidence="7">
    <location>
        <position position="96"/>
    </location>
</feature>
<dbReference type="PROSITE" id="PS52048">
    <property type="entry name" value="UCH_DOMAIN"/>
    <property type="match status" value="1"/>
</dbReference>
<dbReference type="PANTHER" id="PTHR10589">
    <property type="entry name" value="UBIQUITIN CARBOXYL-TERMINAL HYDROLASE"/>
    <property type="match status" value="1"/>
</dbReference>
<feature type="site" description="Transition state stabilizer" evidence="7">
    <location>
        <position position="90"/>
    </location>
</feature>
<dbReference type="Pfam" id="PF01088">
    <property type="entry name" value="Peptidase_C12"/>
    <property type="match status" value="1"/>
</dbReference>
<dbReference type="InterPro" id="IPR038765">
    <property type="entry name" value="Papain-like_cys_pep_sf"/>
</dbReference>
<dbReference type="Gene3D" id="3.40.532.10">
    <property type="entry name" value="Peptidase C12, ubiquitin carboxyl-terminal hydrolase"/>
    <property type="match status" value="1"/>
</dbReference>
<evidence type="ECO:0000259" key="9">
    <source>
        <dbReference type="PROSITE" id="PS52048"/>
    </source>
</evidence>
<comment type="similarity">
    <text evidence="2 7 8">Belongs to the peptidase C12 family.</text>
</comment>
<keyword evidence="11" id="KW-1185">Reference proteome</keyword>
<dbReference type="OrthoDB" id="427186at2759"/>
<comment type="catalytic activity">
    <reaction evidence="1 7 8">
        <text>Thiol-dependent hydrolysis of ester, thioester, amide, peptide and isopeptide bonds formed by the C-terminal Gly of ubiquitin (a 76-residue protein attached to proteins as an intracellular targeting signal).</text>
        <dbReference type="EC" id="3.4.19.12"/>
    </reaction>
</comment>
<dbReference type="PANTHER" id="PTHR10589:SF17">
    <property type="entry name" value="UBIQUITIN CARBOXYL-TERMINAL HYDROLASE"/>
    <property type="match status" value="1"/>
</dbReference>
<feature type="domain" description="UCH catalytic" evidence="9">
    <location>
        <begin position="11"/>
        <end position="217"/>
    </location>
</feature>
<dbReference type="EC" id="3.4.19.12" evidence="8"/>
<dbReference type="GO" id="GO:0005737">
    <property type="term" value="C:cytoplasm"/>
    <property type="evidence" value="ECO:0007669"/>
    <property type="project" value="TreeGrafter"/>
</dbReference>
<organism evidence="10 11">
    <name type="scientific">Chrysochromulina tobinii</name>
    <dbReference type="NCBI Taxonomy" id="1460289"/>
    <lineage>
        <taxon>Eukaryota</taxon>
        <taxon>Haptista</taxon>
        <taxon>Haptophyta</taxon>
        <taxon>Prymnesiophyceae</taxon>
        <taxon>Prymnesiales</taxon>
        <taxon>Chrysochromulinaceae</taxon>
        <taxon>Chrysochromulina</taxon>
    </lineage>
</organism>
<keyword evidence="5 7" id="KW-0378">Hydrolase</keyword>
<dbReference type="GO" id="GO:0006511">
    <property type="term" value="P:ubiquitin-dependent protein catabolic process"/>
    <property type="evidence" value="ECO:0007669"/>
    <property type="project" value="UniProtKB-UniRule"/>
</dbReference>
<evidence type="ECO:0000256" key="4">
    <source>
        <dbReference type="ARBA" id="ARBA00022786"/>
    </source>
</evidence>
<dbReference type="AlphaFoldDB" id="A0A0M0JSR7"/>